<evidence type="ECO:0008006" key="2">
    <source>
        <dbReference type="Google" id="ProtNLM"/>
    </source>
</evidence>
<dbReference type="AlphaFoldDB" id="A0AAU8E0A9"/>
<dbReference type="GO" id="GO:0031177">
    <property type="term" value="F:phosphopantetheine binding"/>
    <property type="evidence" value="ECO:0007669"/>
    <property type="project" value="TreeGrafter"/>
</dbReference>
<dbReference type="RefSeq" id="WP_339553699.1">
    <property type="nucleotide sequence ID" value="NZ_CP159258.1"/>
</dbReference>
<dbReference type="GO" id="GO:0043041">
    <property type="term" value="P:amino acid activation for nonribosomal peptide biosynthetic process"/>
    <property type="evidence" value="ECO:0007669"/>
    <property type="project" value="TreeGrafter"/>
</dbReference>
<dbReference type="PANTHER" id="PTHR45527:SF1">
    <property type="entry name" value="FATTY ACID SYNTHASE"/>
    <property type="match status" value="1"/>
</dbReference>
<reference evidence="1" key="1">
    <citation type="submission" date="2024-06" db="EMBL/GenBank/DDBJ databases">
        <title>The Caenorhabditis elegans bacterial microbiome influences microsporidia infection through nutrient limitation and inhibiting parasite invasion.</title>
        <authorList>
            <person name="Tamim El Jarkass H."/>
            <person name="Castelblanco S."/>
            <person name="Kaur M."/>
            <person name="Wan Y.C."/>
            <person name="Ellis A.E."/>
            <person name="Sheldon R.D."/>
            <person name="Lien E.C."/>
            <person name="Burton N.O."/>
            <person name="Wright G.D."/>
            <person name="Reinke A.W."/>
        </authorList>
    </citation>
    <scope>NUCLEOTIDE SEQUENCE</scope>
    <source>
        <strain evidence="1">MYb327</strain>
    </source>
</reference>
<protein>
    <recommendedName>
        <fullName evidence="2">AMP-dependent synthetase/ligase domain-containing protein</fullName>
    </recommendedName>
</protein>
<name>A0AAU8E0A9_9PSED</name>
<dbReference type="GO" id="GO:0044550">
    <property type="term" value="P:secondary metabolite biosynthetic process"/>
    <property type="evidence" value="ECO:0007669"/>
    <property type="project" value="TreeGrafter"/>
</dbReference>
<proteinExistence type="predicted"/>
<dbReference type="Gene3D" id="2.30.38.10">
    <property type="entry name" value="Luciferase, Domain 3"/>
    <property type="match status" value="1"/>
</dbReference>
<accession>A0AAU8E0A9</accession>
<organism evidence="1">
    <name type="scientific">Pseudomonas sp. MYb327</name>
    <dbReference type="NCBI Taxonomy" id="2745230"/>
    <lineage>
        <taxon>Bacteria</taxon>
        <taxon>Pseudomonadati</taxon>
        <taxon>Pseudomonadota</taxon>
        <taxon>Gammaproteobacteria</taxon>
        <taxon>Pseudomonadales</taxon>
        <taxon>Pseudomonadaceae</taxon>
        <taxon>Pseudomonas</taxon>
    </lineage>
</organism>
<dbReference type="GO" id="GO:0005737">
    <property type="term" value="C:cytoplasm"/>
    <property type="evidence" value="ECO:0007669"/>
    <property type="project" value="TreeGrafter"/>
</dbReference>
<dbReference type="SUPFAM" id="SSF56801">
    <property type="entry name" value="Acetyl-CoA synthetase-like"/>
    <property type="match status" value="1"/>
</dbReference>
<dbReference type="PANTHER" id="PTHR45527">
    <property type="entry name" value="NONRIBOSOMAL PEPTIDE SYNTHETASE"/>
    <property type="match status" value="1"/>
</dbReference>
<gene>
    <name evidence="1" type="ORF">ABVN21_22685</name>
</gene>
<dbReference type="EMBL" id="CP159258">
    <property type="protein sequence ID" value="XCG73529.1"/>
    <property type="molecule type" value="Genomic_DNA"/>
</dbReference>
<sequence>MQVLILDDDFQPVIEQTVGELYIVGPGVCLGYLNNPQQTAERYLTLNMPDGEYLRAYRTGDMAKSSNAHVSAVYRSISIAPATSVSIASPECASRTKIV</sequence>
<evidence type="ECO:0000313" key="1">
    <source>
        <dbReference type="EMBL" id="XCG73529.1"/>
    </source>
</evidence>